<keyword evidence="6" id="KW-0906">Nuclear pore complex</keyword>
<evidence type="ECO:0000256" key="4">
    <source>
        <dbReference type="ARBA" id="ARBA00022927"/>
    </source>
</evidence>
<reference evidence="9 10" key="1">
    <citation type="journal article" date="2019" name="Sci. Rep.">
        <title>Nanopore sequencing improves the draft genome of the human pathogenic amoeba Naegleria fowleri.</title>
        <authorList>
            <person name="Liechti N."/>
            <person name="Schurch N."/>
            <person name="Bruggmann R."/>
            <person name="Wittwer M."/>
        </authorList>
    </citation>
    <scope>NUCLEOTIDE SEQUENCE [LARGE SCALE GENOMIC DNA]</scope>
    <source>
        <strain evidence="9 10">ATCC 30894</strain>
    </source>
</reference>
<dbReference type="VEuPathDB" id="AmoebaDB:NfTy_036510"/>
<evidence type="ECO:0000256" key="2">
    <source>
        <dbReference type="ARBA" id="ARBA00022448"/>
    </source>
</evidence>
<evidence type="ECO:0000256" key="8">
    <source>
        <dbReference type="SAM" id="Coils"/>
    </source>
</evidence>
<evidence type="ECO:0000313" key="10">
    <source>
        <dbReference type="Proteomes" id="UP000444721"/>
    </source>
</evidence>
<dbReference type="GO" id="GO:0006606">
    <property type="term" value="P:protein import into nucleus"/>
    <property type="evidence" value="ECO:0007669"/>
    <property type="project" value="TreeGrafter"/>
</dbReference>
<accession>A0A6A5BZD5</accession>
<dbReference type="InterPro" id="IPR037700">
    <property type="entry name" value="NUP88/NUP82"/>
</dbReference>
<dbReference type="SUPFAM" id="SSF69322">
    <property type="entry name" value="Tricorn protease domain 2"/>
    <property type="match status" value="1"/>
</dbReference>
<dbReference type="PANTHER" id="PTHR13257:SF0">
    <property type="entry name" value="NUCLEAR PORE COMPLEX PROTEIN NUP88"/>
    <property type="match status" value="1"/>
</dbReference>
<dbReference type="AlphaFoldDB" id="A0A6A5BZD5"/>
<keyword evidence="5" id="KW-0811">Translocation</keyword>
<organism evidence="9 10">
    <name type="scientific">Naegleria fowleri</name>
    <name type="common">Brain eating amoeba</name>
    <dbReference type="NCBI Taxonomy" id="5763"/>
    <lineage>
        <taxon>Eukaryota</taxon>
        <taxon>Discoba</taxon>
        <taxon>Heterolobosea</taxon>
        <taxon>Tetramitia</taxon>
        <taxon>Eutetramitia</taxon>
        <taxon>Vahlkampfiidae</taxon>
        <taxon>Naegleria</taxon>
    </lineage>
</organism>
<keyword evidence="7" id="KW-0539">Nucleus</keyword>
<evidence type="ECO:0000256" key="3">
    <source>
        <dbReference type="ARBA" id="ARBA00022816"/>
    </source>
</evidence>
<keyword evidence="2" id="KW-0813">Transport</keyword>
<keyword evidence="10" id="KW-1185">Reference proteome</keyword>
<evidence type="ECO:0008006" key="11">
    <source>
        <dbReference type="Google" id="ProtNLM"/>
    </source>
</evidence>
<proteinExistence type="predicted"/>
<name>A0A6A5BZD5_NAEFO</name>
<sequence length="685" mass="78190">MTSLVARSLSQSSRKPMRYVLQEALLSIVKSESSVGQLLDSSQPLQHLAINKRSSEAIYYSAQEGGQFYKILFSDDESGKNKKTIQPDMKYPTINQIYLNKAGNRLLIIGEYDINIMSVPGFRSSEADVISSTTIFSFSLLSSVLESSNTILKACWHPHSDDHVVVLDSMNTLRIIQVTSGKIDEILLLDDETSEKVLSFTFGSRRSWERFSIFYVSTFKESYKLWVLCPIVPEGCIVSQDFLNDIIDECESEPEATMVMNYLPGIVNYAIETSNHEQEIVLKPNTKDTTFFTGKIIPIDCEIDFSSDIADMTSLNISKSFPTCFACVENSGTIRLFVVSDNIKPKWNLQSRFASSSSSKLYSPIPHAVSVTSLDRIILPRVSRPWLVPHPTSSQIFYCVHDGGCHEVIFPFISHIEKTFSGVEQEQSENDKTAVLPLFKTQKLEYPKGFAILEDLVNGISIFYIESRAKNVLLSSGSVFNFRPDETDGTLQKDNIKFGTDTFQKLLEEVTNELYNRNTNVKSKEATLQLMHNTQCYDVAIELFEQKLHSLSKRYNNQQQSVQILAKKDAHCKQLQQDIHTKYENTLKKAKDLHKRLEKCYNILFHQQLSKEEKEFMNDIKQKSKSIDTYSSRIDNLKHQIESYIPNQPTGKTYSPEIIEKVTKYLKKTEEILESTKQRLEESKE</sequence>
<dbReference type="RefSeq" id="XP_044565489.1">
    <property type="nucleotide sequence ID" value="XM_044703869.1"/>
</dbReference>
<dbReference type="VEuPathDB" id="AmoebaDB:FDP41_013259"/>
<evidence type="ECO:0000256" key="5">
    <source>
        <dbReference type="ARBA" id="ARBA00023010"/>
    </source>
</evidence>
<dbReference type="GeneID" id="68120474"/>
<protein>
    <recommendedName>
        <fullName evidence="11">Nucleoporin Nup88</fullName>
    </recommendedName>
</protein>
<dbReference type="Proteomes" id="UP000444721">
    <property type="component" value="Unassembled WGS sequence"/>
</dbReference>
<dbReference type="VEuPathDB" id="AmoebaDB:NF0028410"/>
<keyword evidence="3" id="KW-0509">mRNA transport</keyword>
<dbReference type="OrthoDB" id="341482at2759"/>
<gene>
    <name evidence="9" type="ORF">FDP41_013259</name>
</gene>
<evidence type="ECO:0000256" key="1">
    <source>
        <dbReference type="ARBA" id="ARBA00004567"/>
    </source>
</evidence>
<evidence type="ECO:0000256" key="7">
    <source>
        <dbReference type="ARBA" id="ARBA00023242"/>
    </source>
</evidence>
<dbReference type="PANTHER" id="PTHR13257">
    <property type="entry name" value="NUCLEOPORIN NUP84-RELATED"/>
    <property type="match status" value="1"/>
</dbReference>
<dbReference type="EMBL" id="VFQX01000017">
    <property type="protein sequence ID" value="KAF0980776.1"/>
    <property type="molecule type" value="Genomic_DNA"/>
</dbReference>
<keyword evidence="8" id="KW-0175">Coiled coil</keyword>
<dbReference type="GO" id="GO:0000056">
    <property type="term" value="P:ribosomal small subunit export from nucleus"/>
    <property type="evidence" value="ECO:0007669"/>
    <property type="project" value="InterPro"/>
</dbReference>
<dbReference type="GO" id="GO:0000055">
    <property type="term" value="P:ribosomal large subunit export from nucleus"/>
    <property type="evidence" value="ECO:0007669"/>
    <property type="project" value="InterPro"/>
</dbReference>
<evidence type="ECO:0000256" key="6">
    <source>
        <dbReference type="ARBA" id="ARBA00023132"/>
    </source>
</evidence>
<keyword evidence="4" id="KW-0653">Protein transport</keyword>
<dbReference type="GO" id="GO:0006406">
    <property type="term" value="P:mRNA export from nucleus"/>
    <property type="evidence" value="ECO:0007669"/>
    <property type="project" value="TreeGrafter"/>
</dbReference>
<comment type="caution">
    <text evidence="9">The sequence shown here is derived from an EMBL/GenBank/DDBJ whole genome shotgun (WGS) entry which is preliminary data.</text>
</comment>
<dbReference type="GO" id="GO:0005643">
    <property type="term" value="C:nuclear pore"/>
    <property type="evidence" value="ECO:0007669"/>
    <property type="project" value="UniProtKB-SubCell"/>
</dbReference>
<comment type="subcellular location">
    <subcellularLocation>
        <location evidence="1">Nucleus</location>
        <location evidence="1">Nuclear pore complex</location>
    </subcellularLocation>
</comment>
<feature type="coiled-coil region" evidence="8">
    <location>
        <begin position="620"/>
        <end position="679"/>
    </location>
</feature>
<dbReference type="GO" id="GO:0017056">
    <property type="term" value="F:structural constituent of nuclear pore"/>
    <property type="evidence" value="ECO:0007669"/>
    <property type="project" value="InterPro"/>
</dbReference>
<evidence type="ECO:0000313" key="9">
    <source>
        <dbReference type="EMBL" id="KAF0980776.1"/>
    </source>
</evidence>